<evidence type="ECO:0000256" key="4">
    <source>
        <dbReference type="ARBA" id="ARBA00022989"/>
    </source>
</evidence>
<keyword evidence="3 6" id="KW-0812">Transmembrane</keyword>
<dbReference type="RefSeq" id="WP_380862834.1">
    <property type="nucleotide sequence ID" value="NZ_JBHRXV010000011.1"/>
</dbReference>
<protein>
    <submittedName>
        <fullName evidence="9">ComEC/Rec2 family competence protein</fullName>
    </submittedName>
</protein>
<proteinExistence type="predicted"/>
<feature type="domain" description="ComEC/Rec2-related protein" evidence="7">
    <location>
        <begin position="252"/>
        <end position="535"/>
    </location>
</feature>
<comment type="caution">
    <text evidence="9">The sequence shown here is derived from an EMBL/GenBank/DDBJ whole genome shotgun (WGS) entry which is preliminary data.</text>
</comment>
<keyword evidence="4 6" id="KW-1133">Transmembrane helix</keyword>
<feature type="transmembrane region" description="Helical" evidence="6">
    <location>
        <begin position="273"/>
        <end position="295"/>
    </location>
</feature>
<dbReference type="PANTHER" id="PTHR30619:SF1">
    <property type="entry name" value="RECOMBINATION PROTEIN 2"/>
    <property type="match status" value="1"/>
</dbReference>
<keyword evidence="10" id="KW-1185">Reference proteome</keyword>
<evidence type="ECO:0000256" key="5">
    <source>
        <dbReference type="ARBA" id="ARBA00023136"/>
    </source>
</evidence>
<dbReference type="Pfam" id="PF13567">
    <property type="entry name" value="DUF4131"/>
    <property type="match status" value="1"/>
</dbReference>
<dbReference type="Pfam" id="PF03772">
    <property type="entry name" value="Competence"/>
    <property type="match status" value="1"/>
</dbReference>
<evidence type="ECO:0000259" key="7">
    <source>
        <dbReference type="Pfam" id="PF03772"/>
    </source>
</evidence>
<feature type="transmembrane region" description="Helical" evidence="6">
    <location>
        <begin position="38"/>
        <end position="56"/>
    </location>
</feature>
<feature type="transmembrane region" description="Helical" evidence="6">
    <location>
        <begin position="380"/>
        <end position="398"/>
    </location>
</feature>
<dbReference type="NCBIfam" id="TIGR00360">
    <property type="entry name" value="ComEC_N-term"/>
    <property type="match status" value="1"/>
</dbReference>
<dbReference type="InterPro" id="IPR004477">
    <property type="entry name" value="ComEC_N"/>
</dbReference>
<name>A0ABV7XCL3_9SPHN</name>
<gene>
    <name evidence="9" type="ORF">ACFOMD_15070</name>
</gene>
<feature type="transmembrane region" description="Helical" evidence="6">
    <location>
        <begin position="486"/>
        <end position="507"/>
    </location>
</feature>
<evidence type="ECO:0000259" key="8">
    <source>
        <dbReference type="Pfam" id="PF13567"/>
    </source>
</evidence>
<dbReference type="EMBL" id="JBHRXV010000011">
    <property type="protein sequence ID" value="MFC3713896.1"/>
    <property type="molecule type" value="Genomic_DNA"/>
</dbReference>
<evidence type="ECO:0000256" key="3">
    <source>
        <dbReference type="ARBA" id="ARBA00022692"/>
    </source>
</evidence>
<feature type="transmembrane region" description="Helical" evidence="6">
    <location>
        <begin position="513"/>
        <end position="531"/>
    </location>
</feature>
<feature type="transmembrane region" description="Helical" evidence="6">
    <location>
        <begin position="419"/>
        <end position="442"/>
    </location>
</feature>
<feature type="transmembrane region" description="Helical" evidence="6">
    <location>
        <begin position="538"/>
        <end position="554"/>
    </location>
</feature>
<keyword evidence="2" id="KW-1003">Cell membrane</keyword>
<accession>A0ABV7XCL3</accession>
<dbReference type="PANTHER" id="PTHR30619">
    <property type="entry name" value="DNA INTERNALIZATION/COMPETENCE PROTEIN COMEC/REC2"/>
    <property type="match status" value="1"/>
</dbReference>
<feature type="transmembrane region" description="Helical" evidence="6">
    <location>
        <begin position="86"/>
        <end position="105"/>
    </location>
</feature>
<dbReference type="InterPro" id="IPR052159">
    <property type="entry name" value="Competence_DNA_uptake"/>
</dbReference>
<evidence type="ECO:0000256" key="2">
    <source>
        <dbReference type="ARBA" id="ARBA00022475"/>
    </source>
</evidence>
<comment type="subcellular location">
    <subcellularLocation>
        <location evidence="1">Cell membrane</location>
        <topology evidence="1">Multi-pass membrane protein</topology>
    </subcellularLocation>
</comment>
<dbReference type="Proteomes" id="UP001595615">
    <property type="component" value="Unassembled WGS sequence"/>
</dbReference>
<feature type="transmembrane region" description="Helical" evidence="6">
    <location>
        <begin position="335"/>
        <end position="352"/>
    </location>
</feature>
<feature type="transmembrane region" description="Helical" evidence="6">
    <location>
        <begin position="307"/>
        <end position="329"/>
    </location>
</feature>
<evidence type="ECO:0000256" key="6">
    <source>
        <dbReference type="SAM" id="Phobius"/>
    </source>
</evidence>
<keyword evidence="5 6" id="KW-0472">Membrane</keyword>
<sequence>MLSIASAAVQTQGGALAGRLRRAVESIEETLAAERHQLVLWVPVMLGVGIAAYFALPRVGQWQAVLLAAGAVAVSGLAVRGLLGRCLLWAGLLIAAGVALAWWRAESVAAPKLERSQFARTFEARVVGVDRQPALERYRLLLAPSANDLPPQVRVSLRKAPAEDILPGATVSIRATLRPPPGPSVPGGYDFARRAWFEGIGASGYSLGAPTLLKPAPPPGDARAWLDTLRRKLTERIHSQIEGAAGGIAAALVAGDRGGIPEEVTEDMRDSGLAHLLSISGLHIAVVVGGTLWLVRHLLLLSPWIALRWPVKIIAAAVAALAGIGYTLLAGAEVPTVRSCIATLLVLAGLCIGRQAISLRMVAAAALLILVVRPEALLGASFQLSFAAVTAIVVFYQSRLGKSMAGGGDIGLAARFGRAFIALLVTGLLVEGALAPIALAHFGRTGFYGVFANIIAIPFTSFVVMPAAAAALLLDPLGLGAPAYAVLGWSLDMLILLADTVASWPGAVSRLPSMPATAFAAFIVGGLWLALWEGRMRYAGFAPVALAALLALAAKPADLVVSPDGRHVAIVEDGRLVMLRPRAGSFISDMWSDAAATDSLTAWSDRTRGRCNRDACVTTVTKGGREWRLMATRSRAHLDWRQLVRACARVDIVVSERWLPDGCRPRWLKLDRAALAKSGAVAIWLDPLRVRAVADDHGDHPWATAVPDQWYRRSRPTSLP</sequence>
<organism evidence="9 10">
    <name type="scientific">Sphingoaurantiacus capsulatus</name>
    <dbReference type="NCBI Taxonomy" id="1771310"/>
    <lineage>
        <taxon>Bacteria</taxon>
        <taxon>Pseudomonadati</taxon>
        <taxon>Pseudomonadota</taxon>
        <taxon>Alphaproteobacteria</taxon>
        <taxon>Sphingomonadales</taxon>
        <taxon>Sphingosinicellaceae</taxon>
        <taxon>Sphingoaurantiacus</taxon>
    </lineage>
</organism>
<dbReference type="InterPro" id="IPR025405">
    <property type="entry name" value="DUF4131"/>
</dbReference>
<evidence type="ECO:0000313" key="9">
    <source>
        <dbReference type="EMBL" id="MFC3713896.1"/>
    </source>
</evidence>
<feature type="domain" description="DUF4131" evidence="8">
    <location>
        <begin position="61"/>
        <end position="208"/>
    </location>
</feature>
<evidence type="ECO:0000256" key="1">
    <source>
        <dbReference type="ARBA" id="ARBA00004651"/>
    </source>
</evidence>
<evidence type="ECO:0000313" key="10">
    <source>
        <dbReference type="Proteomes" id="UP001595615"/>
    </source>
</evidence>
<reference evidence="10" key="1">
    <citation type="journal article" date="2019" name="Int. J. Syst. Evol. Microbiol.">
        <title>The Global Catalogue of Microorganisms (GCM) 10K type strain sequencing project: providing services to taxonomists for standard genome sequencing and annotation.</title>
        <authorList>
            <consortium name="The Broad Institute Genomics Platform"/>
            <consortium name="The Broad Institute Genome Sequencing Center for Infectious Disease"/>
            <person name="Wu L."/>
            <person name="Ma J."/>
        </authorList>
    </citation>
    <scope>NUCLEOTIDE SEQUENCE [LARGE SCALE GENOMIC DNA]</scope>
    <source>
        <strain evidence="10">KCTC 42644</strain>
    </source>
</reference>
<feature type="transmembrane region" description="Helical" evidence="6">
    <location>
        <begin position="448"/>
        <end position="474"/>
    </location>
</feature>